<dbReference type="Proteomes" id="UP000494165">
    <property type="component" value="Unassembled WGS sequence"/>
</dbReference>
<evidence type="ECO:0000313" key="2">
    <source>
        <dbReference type="EMBL" id="CAB3387057.1"/>
    </source>
</evidence>
<proteinExistence type="predicted"/>
<evidence type="ECO:0000313" key="3">
    <source>
        <dbReference type="EMBL" id="CAB3388504.1"/>
    </source>
</evidence>
<dbReference type="EMBL" id="CADEPI010000533">
    <property type="protein sequence ID" value="CAB3387057.1"/>
    <property type="molecule type" value="Genomic_DNA"/>
</dbReference>
<keyword evidence="4" id="KW-1185">Reference proteome</keyword>
<evidence type="ECO:0000313" key="1">
    <source>
        <dbReference type="EMBL" id="CAB3382129.1"/>
    </source>
</evidence>
<accession>A0A8S1E840</accession>
<sequence>MYIFGLKTDLGVAPGAVNESEIKHNFDDAEQVENFNQRFLVEAQGDQKPPLEECKKLLLLMGKPFVDIKLLSLLRLRIVNPEFMHKQAPCEAKAQCAALVE</sequence>
<dbReference type="Gene3D" id="3.40.50.1010">
    <property type="entry name" value="5'-nuclease"/>
    <property type="match status" value="1"/>
</dbReference>
<comment type="caution">
    <text evidence="3">The sequence shown here is derived from an EMBL/GenBank/DDBJ whole genome shotgun (WGS) entry which is preliminary data.</text>
</comment>
<protein>
    <submittedName>
        <fullName evidence="3">Uncharacterized protein</fullName>
    </submittedName>
</protein>
<evidence type="ECO:0000313" key="4">
    <source>
        <dbReference type="Proteomes" id="UP000494165"/>
    </source>
</evidence>
<organism evidence="3 4">
    <name type="scientific">Cloeon dipterum</name>
    <dbReference type="NCBI Taxonomy" id="197152"/>
    <lineage>
        <taxon>Eukaryota</taxon>
        <taxon>Metazoa</taxon>
        <taxon>Ecdysozoa</taxon>
        <taxon>Arthropoda</taxon>
        <taxon>Hexapoda</taxon>
        <taxon>Insecta</taxon>
        <taxon>Pterygota</taxon>
        <taxon>Palaeoptera</taxon>
        <taxon>Ephemeroptera</taxon>
        <taxon>Pisciforma</taxon>
        <taxon>Baetidae</taxon>
        <taxon>Cloeon</taxon>
    </lineage>
</organism>
<reference evidence="3 4" key="1">
    <citation type="submission" date="2020-04" db="EMBL/GenBank/DDBJ databases">
        <authorList>
            <person name="Alioto T."/>
            <person name="Alioto T."/>
            <person name="Gomez Garrido J."/>
        </authorList>
    </citation>
    <scope>NUCLEOTIDE SEQUENCE [LARGE SCALE GENOMIC DNA]</scope>
</reference>
<dbReference type="EMBL" id="CADEPI010000257">
    <property type="protein sequence ID" value="CAB3382129.1"/>
    <property type="molecule type" value="Genomic_DNA"/>
</dbReference>
<name>A0A8S1E840_9INSE</name>
<dbReference type="AlphaFoldDB" id="A0A8S1E840"/>
<gene>
    <name evidence="3" type="ORF">CLODIP_2_CD00233</name>
    <name evidence="1" type="ORF">CLODIP_2_CD01025</name>
    <name evidence="2" type="ORF">CLODIP_2_CD14145</name>
</gene>
<dbReference type="EMBL" id="CADEPI010000800">
    <property type="protein sequence ID" value="CAB3388504.1"/>
    <property type="molecule type" value="Genomic_DNA"/>
</dbReference>